<dbReference type="Proteomes" id="UP000053989">
    <property type="component" value="Unassembled WGS sequence"/>
</dbReference>
<protein>
    <submittedName>
        <fullName evidence="1">Uncharacterized protein</fullName>
    </submittedName>
</protein>
<keyword evidence="2" id="KW-1185">Reference proteome</keyword>
<dbReference type="AlphaFoldDB" id="A0A0C3A4Q1"/>
<evidence type="ECO:0000313" key="2">
    <source>
        <dbReference type="Proteomes" id="UP000053989"/>
    </source>
</evidence>
<reference evidence="1 2" key="1">
    <citation type="submission" date="2014-04" db="EMBL/GenBank/DDBJ databases">
        <authorList>
            <consortium name="DOE Joint Genome Institute"/>
            <person name="Kuo A."/>
            <person name="Kohler A."/>
            <person name="Nagy L.G."/>
            <person name="Floudas D."/>
            <person name="Copeland A."/>
            <person name="Barry K.W."/>
            <person name="Cichocki N."/>
            <person name="Veneault-Fourrey C."/>
            <person name="LaButti K."/>
            <person name="Lindquist E.A."/>
            <person name="Lipzen A."/>
            <person name="Lundell T."/>
            <person name="Morin E."/>
            <person name="Murat C."/>
            <person name="Sun H."/>
            <person name="Tunlid A."/>
            <person name="Henrissat B."/>
            <person name="Grigoriev I.V."/>
            <person name="Hibbett D.S."/>
            <person name="Martin F."/>
            <person name="Nordberg H.P."/>
            <person name="Cantor M.N."/>
            <person name="Hua S.X."/>
        </authorList>
    </citation>
    <scope>NUCLEOTIDE SEQUENCE [LARGE SCALE GENOMIC DNA]</scope>
    <source>
        <strain evidence="1 2">Foug A</strain>
    </source>
</reference>
<dbReference type="InParanoid" id="A0A0C3A4Q1"/>
<proteinExistence type="predicted"/>
<name>A0A0C3A4Q1_9AGAM</name>
<accession>A0A0C3A4Q1</accession>
<dbReference type="HOGENOM" id="CLU_1390968_0_0_1"/>
<gene>
    <name evidence="1" type="ORF">SCLCIDRAFT_1217607</name>
</gene>
<evidence type="ECO:0000313" key="1">
    <source>
        <dbReference type="EMBL" id="KIM59677.1"/>
    </source>
</evidence>
<organism evidence="1 2">
    <name type="scientific">Scleroderma citrinum Foug A</name>
    <dbReference type="NCBI Taxonomy" id="1036808"/>
    <lineage>
        <taxon>Eukaryota</taxon>
        <taxon>Fungi</taxon>
        <taxon>Dikarya</taxon>
        <taxon>Basidiomycota</taxon>
        <taxon>Agaricomycotina</taxon>
        <taxon>Agaricomycetes</taxon>
        <taxon>Agaricomycetidae</taxon>
        <taxon>Boletales</taxon>
        <taxon>Sclerodermatineae</taxon>
        <taxon>Sclerodermataceae</taxon>
        <taxon>Scleroderma</taxon>
    </lineage>
</organism>
<sequence>MAHVHTFEQVAPATAGIMQYFTIPPSTFEHSTRTLPPLWVKPHATLQSKSLTVHNTDVCDAAIPISFLCTGSTYLLESHPVLISRLMAFAGGTEHSQHLLSHTSSLLSLRWLVNARRCGYRCVSSFRSVYDPEMRYIQDLLWDLCNIKQARNDFGFRGVNGTTVTQASLFPAPPGIPKGLVVYPQTDSATHRTWSL</sequence>
<reference evidence="2" key="2">
    <citation type="submission" date="2015-01" db="EMBL/GenBank/DDBJ databases">
        <title>Evolutionary Origins and Diversification of the Mycorrhizal Mutualists.</title>
        <authorList>
            <consortium name="DOE Joint Genome Institute"/>
            <consortium name="Mycorrhizal Genomics Consortium"/>
            <person name="Kohler A."/>
            <person name="Kuo A."/>
            <person name="Nagy L.G."/>
            <person name="Floudas D."/>
            <person name="Copeland A."/>
            <person name="Barry K.W."/>
            <person name="Cichocki N."/>
            <person name="Veneault-Fourrey C."/>
            <person name="LaButti K."/>
            <person name="Lindquist E.A."/>
            <person name="Lipzen A."/>
            <person name="Lundell T."/>
            <person name="Morin E."/>
            <person name="Murat C."/>
            <person name="Riley R."/>
            <person name="Ohm R."/>
            <person name="Sun H."/>
            <person name="Tunlid A."/>
            <person name="Henrissat B."/>
            <person name="Grigoriev I.V."/>
            <person name="Hibbett D.S."/>
            <person name="Martin F."/>
        </authorList>
    </citation>
    <scope>NUCLEOTIDE SEQUENCE [LARGE SCALE GENOMIC DNA]</scope>
    <source>
        <strain evidence="2">Foug A</strain>
    </source>
</reference>
<dbReference type="EMBL" id="KN822071">
    <property type="protein sequence ID" value="KIM59677.1"/>
    <property type="molecule type" value="Genomic_DNA"/>
</dbReference>
<dbReference type="STRING" id="1036808.A0A0C3A4Q1"/>